<evidence type="ECO:0000313" key="3">
    <source>
        <dbReference type="Proteomes" id="UP001164653"/>
    </source>
</evidence>
<dbReference type="KEGG" id="dpf:ON006_02545"/>
<dbReference type="RefSeq" id="WP_244823543.1">
    <property type="nucleotide sequence ID" value="NZ_CP112998.1"/>
</dbReference>
<proteinExistence type="predicted"/>
<evidence type="ECO:0000313" key="2">
    <source>
        <dbReference type="EMBL" id="WAC12846.1"/>
    </source>
</evidence>
<protein>
    <submittedName>
        <fullName evidence="2">Uncharacterized protein</fullName>
    </submittedName>
</protein>
<dbReference type="Proteomes" id="UP001164653">
    <property type="component" value="Chromosome"/>
</dbReference>
<dbReference type="AlphaFoldDB" id="A0A9E8ND81"/>
<keyword evidence="3" id="KW-1185">Reference proteome</keyword>
<sequence>MAKTTSSPGNEAYPYNPGLQPWGQAGALGPGRRPRARHEPWGQAGDLGPGRRPWGQAGDPGARQETLRRDRRCWGQTGDPWSWPEMQIHAA</sequence>
<dbReference type="EMBL" id="CP112998">
    <property type="protein sequence ID" value="WAC12846.1"/>
    <property type="molecule type" value="Genomic_DNA"/>
</dbReference>
<evidence type="ECO:0000256" key="1">
    <source>
        <dbReference type="SAM" id="MobiDB-lite"/>
    </source>
</evidence>
<organism evidence="2 3">
    <name type="scientific">Dyadobacter pollutisoli</name>
    <dbReference type="NCBI Taxonomy" id="2910158"/>
    <lineage>
        <taxon>Bacteria</taxon>
        <taxon>Pseudomonadati</taxon>
        <taxon>Bacteroidota</taxon>
        <taxon>Cytophagia</taxon>
        <taxon>Cytophagales</taxon>
        <taxon>Spirosomataceae</taxon>
        <taxon>Dyadobacter</taxon>
    </lineage>
</organism>
<feature type="region of interest" description="Disordered" evidence="1">
    <location>
        <begin position="1"/>
        <end position="91"/>
    </location>
</feature>
<accession>A0A9E8ND81</accession>
<gene>
    <name evidence="2" type="ORF">ON006_02545</name>
</gene>
<name>A0A9E8ND81_9BACT</name>
<reference evidence="2" key="1">
    <citation type="submission" date="2022-11" db="EMBL/GenBank/DDBJ databases">
        <title>Dyadobacter pollutisoli sp. nov., isolated from plastic dumped soil.</title>
        <authorList>
            <person name="Kim J.M."/>
            <person name="Kim K.R."/>
            <person name="Lee J.K."/>
            <person name="Hao L."/>
            <person name="Jeon C.O."/>
        </authorList>
    </citation>
    <scope>NUCLEOTIDE SEQUENCE</scope>
    <source>
        <strain evidence="2">U1</strain>
    </source>
</reference>